<dbReference type="Proteomes" id="UP000623129">
    <property type="component" value="Unassembled WGS sequence"/>
</dbReference>
<comment type="caution">
    <text evidence="1">The sequence shown here is derived from an EMBL/GenBank/DDBJ whole genome shotgun (WGS) entry which is preliminary data.</text>
</comment>
<name>A0A833V1K7_9POAL</name>
<accession>A0A833V1K7</accession>
<evidence type="ECO:0000313" key="2">
    <source>
        <dbReference type="Proteomes" id="UP000623129"/>
    </source>
</evidence>
<dbReference type="EMBL" id="SWLB01000024">
    <property type="protein sequence ID" value="KAF3322601.1"/>
    <property type="molecule type" value="Genomic_DNA"/>
</dbReference>
<reference evidence="1" key="1">
    <citation type="submission" date="2020-01" db="EMBL/GenBank/DDBJ databases">
        <title>Genome sequence of Kobresia littledalei, the first chromosome-level genome in the family Cyperaceae.</title>
        <authorList>
            <person name="Qu G."/>
        </authorList>
    </citation>
    <scope>NUCLEOTIDE SEQUENCE</scope>
    <source>
        <strain evidence="1">C.B.Clarke</strain>
        <tissue evidence="1">Leaf</tissue>
    </source>
</reference>
<proteinExistence type="predicted"/>
<organism evidence="1 2">
    <name type="scientific">Carex littledalei</name>
    <dbReference type="NCBI Taxonomy" id="544730"/>
    <lineage>
        <taxon>Eukaryota</taxon>
        <taxon>Viridiplantae</taxon>
        <taxon>Streptophyta</taxon>
        <taxon>Embryophyta</taxon>
        <taxon>Tracheophyta</taxon>
        <taxon>Spermatophyta</taxon>
        <taxon>Magnoliopsida</taxon>
        <taxon>Liliopsida</taxon>
        <taxon>Poales</taxon>
        <taxon>Cyperaceae</taxon>
        <taxon>Cyperoideae</taxon>
        <taxon>Cariceae</taxon>
        <taxon>Carex</taxon>
        <taxon>Carex subgen. Euthyceras</taxon>
    </lineage>
</organism>
<sequence length="87" mass="9875">METIVPLLKCIYYIRVDFVAGKNPINFSTTTSIPRYLIFSLKEDPNKNRSLGGALELVKSGKASVFFYIPRSPDRPFKIESDSLFLV</sequence>
<evidence type="ECO:0000313" key="1">
    <source>
        <dbReference type="EMBL" id="KAF3322601.1"/>
    </source>
</evidence>
<protein>
    <submittedName>
        <fullName evidence="1">Uncharacterized protein</fullName>
    </submittedName>
</protein>
<gene>
    <name evidence="1" type="ORF">FCM35_KLT12590</name>
</gene>
<dbReference type="AlphaFoldDB" id="A0A833V1K7"/>
<keyword evidence="2" id="KW-1185">Reference proteome</keyword>